<accession>A0A0C1Z7K7</accession>
<reference evidence="2 3" key="1">
    <citation type="submission" date="2014-12" db="EMBL/GenBank/DDBJ databases">
        <title>Genome assembly of Enhygromyxa salina DSM 15201.</title>
        <authorList>
            <person name="Sharma G."/>
            <person name="Subramanian S."/>
        </authorList>
    </citation>
    <scope>NUCLEOTIDE SEQUENCE [LARGE SCALE GENOMIC DNA]</scope>
    <source>
        <strain evidence="2 3">DSM 15201</strain>
    </source>
</reference>
<name>A0A0C1Z7K7_9BACT</name>
<dbReference type="RefSeq" id="WP_052555221.1">
    <property type="nucleotide sequence ID" value="NZ_JMCC02000090.1"/>
</dbReference>
<dbReference type="AlphaFoldDB" id="A0A0C1Z7K7"/>
<evidence type="ECO:0000256" key="1">
    <source>
        <dbReference type="SAM" id="MobiDB-lite"/>
    </source>
</evidence>
<evidence type="ECO:0000313" key="2">
    <source>
        <dbReference type="EMBL" id="KIG13624.1"/>
    </source>
</evidence>
<dbReference type="EMBL" id="JMCC02000090">
    <property type="protein sequence ID" value="KIG13624.1"/>
    <property type="molecule type" value="Genomic_DNA"/>
</dbReference>
<proteinExistence type="predicted"/>
<comment type="caution">
    <text evidence="2">The sequence shown here is derived from an EMBL/GenBank/DDBJ whole genome shotgun (WGS) entry which is preliminary data.</text>
</comment>
<gene>
    <name evidence="2" type="ORF">DB30_07832</name>
</gene>
<evidence type="ECO:0000313" key="3">
    <source>
        <dbReference type="Proteomes" id="UP000031599"/>
    </source>
</evidence>
<feature type="region of interest" description="Disordered" evidence="1">
    <location>
        <begin position="37"/>
        <end position="73"/>
    </location>
</feature>
<sequence length="167" mass="17203">MTAAIDPRPRARPHLGSGRGLLGLGLVALVASACGPGSPPPAKLAPTPIRESEDPGARDNSLTSSKAPAKPEFAPPDLELLRFACEGFDRAVAAGAPPDRLLSHAAARAVELGGAPVEAATRRWALLPPQALLEEVQRYAASSQAGPDACAGLRAHLERMAMQSASH</sequence>
<organism evidence="2 3">
    <name type="scientific">Enhygromyxa salina</name>
    <dbReference type="NCBI Taxonomy" id="215803"/>
    <lineage>
        <taxon>Bacteria</taxon>
        <taxon>Pseudomonadati</taxon>
        <taxon>Myxococcota</taxon>
        <taxon>Polyangia</taxon>
        <taxon>Nannocystales</taxon>
        <taxon>Nannocystaceae</taxon>
        <taxon>Enhygromyxa</taxon>
    </lineage>
</organism>
<dbReference type="Proteomes" id="UP000031599">
    <property type="component" value="Unassembled WGS sequence"/>
</dbReference>
<protein>
    <submittedName>
        <fullName evidence="2">Uncharacterized protein</fullName>
    </submittedName>
</protein>